<proteinExistence type="predicted"/>
<dbReference type="Proteomes" id="UP000070366">
    <property type="component" value="Unassembled WGS sequence"/>
</dbReference>
<evidence type="ECO:0000313" key="2">
    <source>
        <dbReference type="EMBL" id="KXK66943.1"/>
    </source>
</evidence>
<dbReference type="RefSeq" id="WP_207644179.1">
    <property type="nucleotide sequence ID" value="NZ_KQ965485.1"/>
</dbReference>
<sequence length="76" mass="8819">ICKNRDLGVQDIFAESYFDQPSKLFLNHMDEYRHYGWEPEQEEWTGETPFDNGKYDDGGKAAEAEEDQGDRLEASV</sequence>
<feature type="compositionally biased region" description="Basic and acidic residues" evidence="1">
    <location>
        <begin position="53"/>
        <end position="76"/>
    </location>
</feature>
<gene>
    <name evidence="2" type="ORF">HMPREF3293_00194</name>
</gene>
<reference evidence="2 3" key="1">
    <citation type="submission" date="2016-02" db="EMBL/GenBank/DDBJ databases">
        <authorList>
            <person name="Wen L."/>
            <person name="He K."/>
            <person name="Yang H."/>
        </authorList>
    </citation>
    <scope>NUCLEOTIDE SEQUENCE [LARGE SCALE GENOMIC DNA]</scope>
    <source>
        <strain evidence="2 3">DSM 22607</strain>
    </source>
</reference>
<organism evidence="2 3">
    <name type="scientific">Christensenella minuta</name>
    <dbReference type="NCBI Taxonomy" id="626937"/>
    <lineage>
        <taxon>Bacteria</taxon>
        <taxon>Bacillati</taxon>
        <taxon>Bacillota</taxon>
        <taxon>Clostridia</taxon>
        <taxon>Christensenellales</taxon>
        <taxon>Christensenellaceae</taxon>
        <taxon>Christensenella</taxon>
    </lineage>
</organism>
<name>A0A136Q8E8_9FIRM</name>
<dbReference type="AlphaFoldDB" id="A0A136Q8E8"/>
<protein>
    <submittedName>
        <fullName evidence="2">Uncharacterized protein</fullName>
    </submittedName>
</protein>
<feature type="non-terminal residue" evidence="2">
    <location>
        <position position="1"/>
    </location>
</feature>
<feature type="region of interest" description="Disordered" evidence="1">
    <location>
        <begin position="40"/>
        <end position="76"/>
    </location>
</feature>
<keyword evidence="3" id="KW-1185">Reference proteome</keyword>
<dbReference type="STRING" id="626937.HMPREF3293_00194"/>
<evidence type="ECO:0000313" key="3">
    <source>
        <dbReference type="Proteomes" id="UP000070366"/>
    </source>
</evidence>
<evidence type="ECO:0000256" key="1">
    <source>
        <dbReference type="SAM" id="MobiDB-lite"/>
    </source>
</evidence>
<dbReference type="EMBL" id="LSZW01000018">
    <property type="protein sequence ID" value="KXK66943.1"/>
    <property type="molecule type" value="Genomic_DNA"/>
</dbReference>
<accession>A0A136Q8E8</accession>
<comment type="caution">
    <text evidence="2">The sequence shown here is derived from an EMBL/GenBank/DDBJ whole genome shotgun (WGS) entry which is preliminary data.</text>
</comment>